<reference evidence="2" key="1">
    <citation type="submission" date="2021-02" db="EMBL/GenBank/DDBJ databases">
        <authorList>
            <person name="Nowell W R."/>
        </authorList>
    </citation>
    <scope>NUCLEOTIDE SEQUENCE</scope>
</reference>
<evidence type="ECO:0000256" key="1">
    <source>
        <dbReference type="SAM" id="Phobius"/>
    </source>
</evidence>
<accession>A0A820QL00</accession>
<keyword evidence="1" id="KW-1133">Transmembrane helix</keyword>
<evidence type="ECO:0000313" key="3">
    <source>
        <dbReference type="Proteomes" id="UP000663881"/>
    </source>
</evidence>
<protein>
    <submittedName>
        <fullName evidence="2">Uncharacterized protein</fullName>
    </submittedName>
</protein>
<gene>
    <name evidence="2" type="ORF">OKA104_LOCUS52500</name>
</gene>
<comment type="caution">
    <text evidence="2">The sequence shown here is derived from an EMBL/GenBank/DDBJ whole genome shotgun (WGS) entry which is preliminary data.</text>
</comment>
<dbReference type="EMBL" id="CAJOAY010030648">
    <property type="protein sequence ID" value="CAF4420616.1"/>
    <property type="molecule type" value="Genomic_DNA"/>
</dbReference>
<sequence>IGIGVIVEILVFVPSLLLIQFFRRIRSRHNQKQVSALHQAIFKLKQLPITKTSIEYDKKKKGQIKFPWWRIEFGDLKTQKWLTSLVSGFCSSIFLVQPIK</sequence>
<feature type="non-terminal residue" evidence="2">
    <location>
        <position position="1"/>
    </location>
</feature>
<feature type="transmembrane region" description="Helical" evidence="1">
    <location>
        <begin position="6"/>
        <end position="22"/>
    </location>
</feature>
<keyword evidence="1" id="KW-0472">Membrane</keyword>
<dbReference type="Proteomes" id="UP000663881">
    <property type="component" value="Unassembled WGS sequence"/>
</dbReference>
<keyword evidence="1" id="KW-0812">Transmembrane</keyword>
<feature type="non-terminal residue" evidence="2">
    <location>
        <position position="100"/>
    </location>
</feature>
<organism evidence="2 3">
    <name type="scientific">Adineta steineri</name>
    <dbReference type="NCBI Taxonomy" id="433720"/>
    <lineage>
        <taxon>Eukaryota</taxon>
        <taxon>Metazoa</taxon>
        <taxon>Spiralia</taxon>
        <taxon>Gnathifera</taxon>
        <taxon>Rotifera</taxon>
        <taxon>Eurotatoria</taxon>
        <taxon>Bdelloidea</taxon>
        <taxon>Adinetida</taxon>
        <taxon>Adinetidae</taxon>
        <taxon>Adineta</taxon>
    </lineage>
</organism>
<proteinExistence type="predicted"/>
<name>A0A820QL00_9BILA</name>
<evidence type="ECO:0000313" key="2">
    <source>
        <dbReference type="EMBL" id="CAF4420616.1"/>
    </source>
</evidence>
<dbReference type="AlphaFoldDB" id="A0A820QL00"/>